<accession>D5ACL7</accession>
<keyword evidence="1" id="KW-0812">Transmembrane</keyword>
<keyword evidence="1" id="KW-0472">Membrane</keyword>
<evidence type="ECO:0000256" key="2">
    <source>
        <dbReference type="SAM" id="SignalP"/>
    </source>
</evidence>
<evidence type="ECO:0000256" key="1">
    <source>
        <dbReference type="SAM" id="Phobius"/>
    </source>
</evidence>
<dbReference type="AlphaFoldDB" id="D5ACL7"/>
<sequence>MELEMRSKCMGFAILVFIILHTAAADDELADMCEILNCGKGTCSNKSSAELSFIPVCECDPGWKTPSVELAFFFLPCVIPNCTFEADCGAKAPSSAPSPANPPSSNYSGDLLNPCKSGISLCGEGSCVFDAAISYMCHCNEGYENLLNMTAGPCLRPCSIGADCSQLWFSVGGNRSGTAAPQSQTETSKGFMEDIPILITMAIALIIPFFLFLLG</sequence>
<keyword evidence="2" id="KW-0732">Signal</keyword>
<evidence type="ECO:0000313" key="3">
    <source>
        <dbReference type="EMBL" id="ADE77286.1"/>
    </source>
</evidence>
<protein>
    <recommendedName>
        <fullName evidence="4">EGF-like domain-containing protein</fullName>
    </recommendedName>
</protein>
<feature type="signal peptide" evidence="2">
    <location>
        <begin position="1"/>
        <end position="25"/>
    </location>
</feature>
<reference evidence="3" key="1">
    <citation type="submission" date="2010-04" db="EMBL/GenBank/DDBJ databases">
        <authorList>
            <person name="Reid K.E."/>
            <person name="Liao N."/>
            <person name="Chan S."/>
            <person name="Docking R."/>
            <person name="Taylor G."/>
            <person name="Moore R."/>
            <person name="Mayo M."/>
            <person name="Munro S."/>
            <person name="King J."/>
            <person name="Yanchuk A."/>
            <person name="Holt R."/>
            <person name="Jones S."/>
            <person name="Marra M."/>
            <person name="Ritland C.E."/>
            <person name="Ritland K."/>
            <person name="Bohlmann J."/>
        </authorList>
    </citation>
    <scope>NUCLEOTIDE SEQUENCE</scope>
    <source>
        <tissue evidence="3">Bud</tissue>
    </source>
</reference>
<name>D5ACL7_PICSI</name>
<organism evidence="3">
    <name type="scientific">Picea sitchensis</name>
    <name type="common">Sitka spruce</name>
    <name type="synonym">Pinus sitchensis</name>
    <dbReference type="NCBI Taxonomy" id="3332"/>
    <lineage>
        <taxon>Eukaryota</taxon>
        <taxon>Viridiplantae</taxon>
        <taxon>Streptophyta</taxon>
        <taxon>Embryophyta</taxon>
        <taxon>Tracheophyta</taxon>
        <taxon>Spermatophyta</taxon>
        <taxon>Pinopsida</taxon>
        <taxon>Pinidae</taxon>
        <taxon>Conifers I</taxon>
        <taxon>Pinales</taxon>
        <taxon>Pinaceae</taxon>
        <taxon>Picea</taxon>
    </lineage>
</organism>
<keyword evidence="1" id="KW-1133">Transmembrane helix</keyword>
<dbReference type="EMBL" id="BT124004">
    <property type="protein sequence ID" value="ADE77286.1"/>
    <property type="molecule type" value="mRNA"/>
</dbReference>
<feature type="chain" id="PRO_5003068217" description="EGF-like domain-containing protein" evidence="2">
    <location>
        <begin position="26"/>
        <end position="215"/>
    </location>
</feature>
<evidence type="ECO:0008006" key="4">
    <source>
        <dbReference type="Google" id="ProtNLM"/>
    </source>
</evidence>
<dbReference type="PANTHER" id="PTHR33881">
    <property type="entry name" value="NEUROGENIC LOCUS NOTCH-LIKE PROTEIN"/>
    <property type="match status" value="1"/>
</dbReference>
<feature type="transmembrane region" description="Helical" evidence="1">
    <location>
        <begin position="195"/>
        <end position="214"/>
    </location>
</feature>
<proteinExistence type="evidence at transcript level"/>
<dbReference type="PANTHER" id="PTHR33881:SF17">
    <property type="entry name" value="EGF-LIKE DOMAIN-CONTAINING PROTEIN"/>
    <property type="match status" value="1"/>
</dbReference>